<proteinExistence type="predicted"/>
<name>A0A1I1W7J0_9FLAO</name>
<keyword evidence="2" id="KW-1185">Reference proteome</keyword>
<dbReference type="RefSeq" id="WP_091497601.1">
    <property type="nucleotide sequence ID" value="NZ_FOMH01000014.1"/>
</dbReference>
<reference evidence="2" key="1">
    <citation type="submission" date="2016-10" db="EMBL/GenBank/DDBJ databases">
        <authorList>
            <person name="Varghese N."/>
            <person name="Submissions S."/>
        </authorList>
    </citation>
    <scope>NUCLEOTIDE SEQUENCE [LARGE SCALE GENOMIC DNA]</scope>
    <source>
        <strain evidence="2">CGMCC 1.10370</strain>
    </source>
</reference>
<dbReference type="Proteomes" id="UP000199672">
    <property type="component" value="Unassembled WGS sequence"/>
</dbReference>
<dbReference type="STRING" id="739143.SAMN05216297_11423"/>
<accession>A0A1I1W7J0</accession>
<evidence type="ECO:0000313" key="1">
    <source>
        <dbReference type="EMBL" id="SFD88970.1"/>
    </source>
</evidence>
<evidence type="ECO:0000313" key="2">
    <source>
        <dbReference type="Proteomes" id="UP000199672"/>
    </source>
</evidence>
<gene>
    <name evidence="1" type="ORF">SAMN05216297_11423</name>
</gene>
<sequence length="114" mass="13221">MFKYDLPTAVPTLHNLKKTIDHFLSDTITLNSIDKIGADSEFALEVATILKGHRDNLKVHDLDYQYKKLIQITNDIHNLNLAVNNEIPEWLEYELGIVFHKIRNILLVLEIELN</sequence>
<organism evidence="1 2">
    <name type="scientific">Flavobacterium phragmitis</name>
    <dbReference type="NCBI Taxonomy" id="739143"/>
    <lineage>
        <taxon>Bacteria</taxon>
        <taxon>Pseudomonadati</taxon>
        <taxon>Bacteroidota</taxon>
        <taxon>Flavobacteriia</taxon>
        <taxon>Flavobacteriales</taxon>
        <taxon>Flavobacteriaceae</taxon>
        <taxon>Flavobacterium</taxon>
    </lineage>
</organism>
<dbReference type="OrthoDB" id="1376191at2"/>
<dbReference type="EMBL" id="FOMH01000014">
    <property type="protein sequence ID" value="SFD88970.1"/>
    <property type="molecule type" value="Genomic_DNA"/>
</dbReference>
<dbReference type="AlphaFoldDB" id="A0A1I1W7J0"/>
<protein>
    <submittedName>
        <fullName evidence="1">Uncharacterized protein</fullName>
    </submittedName>
</protein>